<dbReference type="Gene3D" id="1.10.10.10">
    <property type="entry name" value="Winged helix-like DNA-binding domain superfamily/Winged helix DNA-binding domain"/>
    <property type="match status" value="1"/>
</dbReference>
<dbReference type="InterPro" id="IPR036388">
    <property type="entry name" value="WH-like_DNA-bd_sf"/>
</dbReference>
<reference evidence="6 7" key="1">
    <citation type="journal article" date="2017" name="DNA Res.">
        <title>Complete genome sequence and expression profile of the commercial lytic enzyme producer Lysobacter enzymogenes M497-1.</title>
        <authorList>
            <person name="Takami H."/>
            <person name="Toyoda A."/>
            <person name="Uchiyama I."/>
            <person name="Itoh T."/>
            <person name="Takaki Y."/>
            <person name="Arai W."/>
            <person name="Nishi S."/>
            <person name="Kawai M."/>
            <person name="Shinya K."/>
            <person name="Ikeda H."/>
        </authorList>
    </citation>
    <scope>NUCLEOTIDE SEQUENCE [LARGE SCALE GENOMIC DNA]</scope>
    <source>
        <strain evidence="6 7">M497-1</strain>
    </source>
</reference>
<evidence type="ECO:0000313" key="7">
    <source>
        <dbReference type="Proteomes" id="UP000218824"/>
    </source>
</evidence>
<feature type="domain" description="HTH marR-type" evidence="5">
    <location>
        <begin position="3"/>
        <end position="142"/>
    </location>
</feature>
<keyword evidence="2" id="KW-0238">DNA-binding</keyword>
<evidence type="ECO:0000256" key="2">
    <source>
        <dbReference type="ARBA" id="ARBA00023125"/>
    </source>
</evidence>
<accession>A0AAU9B857</accession>
<organism evidence="6 7">
    <name type="scientific">Lysobacter enzymogenes</name>
    <dbReference type="NCBI Taxonomy" id="69"/>
    <lineage>
        <taxon>Bacteria</taxon>
        <taxon>Pseudomonadati</taxon>
        <taxon>Pseudomonadota</taxon>
        <taxon>Gammaproteobacteria</taxon>
        <taxon>Lysobacterales</taxon>
        <taxon>Lysobacteraceae</taxon>
        <taxon>Lysobacter</taxon>
    </lineage>
</organism>
<protein>
    <submittedName>
        <fullName evidence="6">MarR family transcriptional regulator</fullName>
    </submittedName>
</protein>
<dbReference type="SUPFAM" id="SSF46785">
    <property type="entry name" value="Winged helix' DNA-binding domain"/>
    <property type="match status" value="1"/>
</dbReference>
<dbReference type="Pfam" id="PF12802">
    <property type="entry name" value="MarR_2"/>
    <property type="match status" value="1"/>
</dbReference>
<dbReference type="EMBL" id="AP014940">
    <property type="protein sequence ID" value="BAW00153.1"/>
    <property type="molecule type" value="Genomic_DNA"/>
</dbReference>
<dbReference type="PANTHER" id="PTHR33164">
    <property type="entry name" value="TRANSCRIPTIONAL REGULATOR, MARR FAMILY"/>
    <property type="match status" value="1"/>
</dbReference>
<dbReference type="AlphaFoldDB" id="A0AAU9B857"/>
<dbReference type="Proteomes" id="UP000218824">
    <property type="component" value="Chromosome"/>
</dbReference>
<dbReference type="CDD" id="cd00090">
    <property type="entry name" value="HTH_ARSR"/>
    <property type="match status" value="1"/>
</dbReference>
<gene>
    <name evidence="6" type="ORF">LEN_4665</name>
</gene>
<evidence type="ECO:0000313" key="6">
    <source>
        <dbReference type="EMBL" id="BAW00153.1"/>
    </source>
</evidence>
<proteinExistence type="predicted"/>
<keyword evidence="3" id="KW-0804">Transcription</keyword>
<sequence length="244" mass="26399">MVMSDPAYHLRQTALGLERLAGLLRAQQWREPDEHALHPAQRALLELLGEDKRGWRVGELAQRLGVSAASASDTIAALEARELVRRARDPDDGRAVRVHPSRRGLAWLRRSHARGGTGERLLATLAPDDLAAFSRSLQLLILQAQRDGLATGLRTCAGCEFFRPFAGGGESPHYCALVGAAFGDAQLRVDCAEQRPRGMDVGMSAADAVAQRFRAGAGGDNDSHNDKTTRSGRTPPRRHSASAE</sequence>
<evidence type="ECO:0000259" key="5">
    <source>
        <dbReference type="PROSITE" id="PS50995"/>
    </source>
</evidence>
<dbReference type="InterPro" id="IPR000835">
    <property type="entry name" value="HTH_MarR-typ"/>
</dbReference>
<dbReference type="KEGG" id="lem:LEN_4665"/>
<name>A0AAU9B857_LYSEN</name>
<dbReference type="InterPro" id="IPR036390">
    <property type="entry name" value="WH_DNA-bd_sf"/>
</dbReference>
<evidence type="ECO:0000256" key="4">
    <source>
        <dbReference type="SAM" id="MobiDB-lite"/>
    </source>
</evidence>
<dbReference type="GO" id="GO:0003677">
    <property type="term" value="F:DNA binding"/>
    <property type="evidence" value="ECO:0007669"/>
    <property type="project" value="UniProtKB-KW"/>
</dbReference>
<dbReference type="InterPro" id="IPR023187">
    <property type="entry name" value="Tscrpt_reg_MarR-type_CS"/>
</dbReference>
<dbReference type="PROSITE" id="PS50995">
    <property type="entry name" value="HTH_MARR_2"/>
    <property type="match status" value="1"/>
</dbReference>
<dbReference type="GO" id="GO:0003700">
    <property type="term" value="F:DNA-binding transcription factor activity"/>
    <property type="evidence" value="ECO:0007669"/>
    <property type="project" value="InterPro"/>
</dbReference>
<evidence type="ECO:0000256" key="1">
    <source>
        <dbReference type="ARBA" id="ARBA00023015"/>
    </source>
</evidence>
<feature type="region of interest" description="Disordered" evidence="4">
    <location>
        <begin position="212"/>
        <end position="244"/>
    </location>
</feature>
<keyword evidence="1" id="KW-0805">Transcription regulation</keyword>
<feature type="compositionally biased region" description="Basic residues" evidence="4">
    <location>
        <begin position="235"/>
        <end position="244"/>
    </location>
</feature>
<dbReference type="InterPro" id="IPR011991">
    <property type="entry name" value="ArsR-like_HTH"/>
</dbReference>
<dbReference type="InterPro" id="IPR039422">
    <property type="entry name" value="MarR/SlyA-like"/>
</dbReference>
<dbReference type="PROSITE" id="PS01117">
    <property type="entry name" value="HTH_MARR_1"/>
    <property type="match status" value="1"/>
</dbReference>
<dbReference type="GO" id="GO:0006950">
    <property type="term" value="P:response to stress"/>
    <property type="evidence" value="ECO:0007669"/>
    <property type="project" value="TreeGrafter"/>
</dbReference>
<evidence type="ECO:0000256" key="3">
    <source>
        <dbReference type="ARBA" id="ARBA00023163"/>
    </source>
</evidence>
<dbReference type="SMART" id="SM00347">
    <property type="entry name" value="HTH_MARR"/>
    <property type="match status" value="1"/>
</dbReference>
<dbReference type="PANTHER" id="PTHR33164:SF43">
    <property type="entry name" value="HTH-TYPE TRANSCRIPTIONAL REPRESSOR YETL"/>
    <property type="match status" value="1"/>
</dbReference>